<dbReference type="NCBIfam" id="TIGR00199">
    <property type="entry name" value="PncC_domain"/>
    <property type="match status" value="1"/>
</dbReference>
<sequence length="179" mass="18871">MATLWTSSDFPPQGVREIVGEVAHLLKERGESIAVAETCAGGIISSSILSTPGASAIYYGGLTLYTLPSRIAFAGWTEETVKSYSGPTPEIVAGLAENVRDKLHASYTICESGTAGPTGGEARNRTPGYVALACATKEGKTYTREVETGLGPDREANMVRFSVEALTLVRDVIKGDAKL</sequence>
<dbReference type="InterPro" id="IPR008136">
    <property type="entry name" value="CinA_C"/>
</dbReference>
<dbReference type="SUPFAM" id="SSF142433">
    <property type="entry name" value="CinA-like"/>
    <property type="match status" value="1"/>
</dbReference>
<reference evidence="2" key="1">
    <citation type="journal article" date="2020" name="Stud. Mycol.">
        <title>101 Dothideomycetes genomes: a test case for predicting lifestyles and emergence of pathogens.</title>
        <authorList>
            <person name="Haridas S."/>
            <person name="Albert R."/>
            <person name="Binder M."/>
            <person name="Bloem J."/>
            <person name="Labutti K."/>
            <person name="Salamov A."/>
            <person name="Andreopoulos B."/>
            <person name="Baker S."/>
            <person name="Barry K."/>
            <person name="Bills G."/>
            <person name="Bluhm B."/>
            <person name="Cannon C."/>
            <person name="Castanera R."/>
            <person name="Culley D."/>
            <person name="Daum C."/>
            <person name="Ezra D."/>
            <person name="Gonzalez J."/>
            <person name="Henrissat B."/>
            <person name="Kuo A."/>
            <person name="Liang C."/>
            <person name="Lipzen A."/>
            <person name="Lutzoni F."/>
            <person name="Magnuson J."/>
            <person name="Mondo S."/>
            <person name="Nolan M."/>
            <person name="Ohm R."/>
            <person name="Pangilinan J."/>
            <person name="Park H.-J."/>
            <person name="Ramirez L."/>
            <person name="Alfaro M."/>
            <person name="Sun H."/>
            <person name="Tritt A."/>
            <person name="Yoshinaga Y."/>
            <person name="Zwiers L.-H."/>
            <person name="Turgeon B."/>
            <person name="Goodwin S."/>
            <person name="Spatafora J."/>
            <person name="Crous P."/>
            <person name="Grigoriev I."/>
        </authorList>
    </citation>
    <scope>NUCLEOTIDE SEQUENCE</scope>
    <source>
        <strain evidence="2">CBS 113979</strain>
    </source>
</reference>
<name>A0A6G1GRX5_9PEZI</name>
<feature type="domain" description="CinA C-terminal" evidence="1">
    <location>
        <begin position="18"/>
        <end position="172"/>
    </location>
</feature>
<evidence type="ECO:0000313" key="2">
    <source>
        <dbReference type="EMBL" id="KAF1983562.1"/>
    </source>
</evidence>
<dbReference type="AlphaFoldDB" id="A0A6G1GRX5"/>
<protein>
    <submittedName>
        <fullName evidence="2">Putative competence/damage-inducible CinA family protein</fullName>
    </submittedName>
</protein>
<dbReference type="Gene3D" id="3.90.950.20">
    <property type="entry name" value="CinA-like"/>
    <property type="match status" value="1"/>
</dbReference>
<dbReference type="Pfam" id="PF02464">
    <property type="entry name" value="CinA"/>
    <property type="match status" value="1"/>
</dbReference>
<gene>
    <name evidence="2" type="ORF">K402DRAFT_164297</name>
</gene>
<evidence type="ECO:0000259" key="1">
    <source>
        <dbReference type="Pfam" id="PF02464"/>
    </source>
</evidence>
<dbReference type="OrthoDB" id="2350783at2759"/>
<dbReference type="Proteomes" id="UP000800041">
    <property type="component" value="Unassembled WGS sequence"/>
</dbReference>
<organism evidence="2 3">
    <name type="scientific">Aulographum hederae CBS 113979</name>
    <dbReference type="NCBI Taxonomy" id="1176131"/>
    <lineage>
        <taxon>Eukaryota</taxon>
        <taxon>Fungi</taxon>
        <taxon>Dikarya</taxon>
        <taxon>Ascomycota</taxon>
        <taxon>Pezizomycotina</taxon>
        <taxon>Dothideomycetes</taxon>
        <taxon>Pleosporomycetidae</taxon>
        <taxon>Aulographales</taxon>
        <taxon>Aulographaceae</taxon>
    </lineage>
</organism>
<proteinExistence type="predicted"/>
<dbReference type="EMBL" id="ML977174">
    <property type="protein sequence ID" value="KAF1983562.1"/>
    <property type="molecule type" value="Genomic_DNA"/>
</dbReference>
<dbReference type="InterPro" id="IPR036653">
    <property type="entry name" value="CinA-like_C"/>
</dbReference>
<evidence type="ECO:0000313" key="3">
    <source>
        <dbReference type="Proteomes" id="UP000800041"/>
    </source>
</evidence>
<keyword evidence="3" id="KW-1185">Reference proteome</keyword>
<accession>A0A6G1GRX5</accession>